<evidence type="ECO:0000259" key="8">
    <source>
        <dbReference type="Pfam" id="PF00174"/>
    </source>
</evidence>
<dbReference type="EMBL" id="CP012678">
    <property type="protein sequence ID" value="ALF58841.1"/>
    <property type="molecule type" value="Genomic_DNA"/>
</dbReference>
<feature type="transmembrane region" description="Helical" evidence="7">
    <location>
        <begin position="259"/>
        <end position="283"/>
    </location>
</feature>
<evidence type="ECO:0000256" key="3">
    <source>
        <dbReference type="ARBA" id="ARBA00022692"/>
    </source>
</evidence>
<accession>A0A0M4TDE7</accession>
<dbReference type="InterPro" id="IPR000572">
    <property type="entry name" value="OxRdtase_Mopterin-bd_dom"/>
</dbReference>
<dbReference type="Pfam" id="PF00174">
    <property type="entry name" value="Oxidored_molyb"/>
    <property type="match status" value="1"/>
</dbReference>
<keyword evidence="4 7" id="KW-1133">Transmembrane helix</keyword>
<dbReference type="AlphaFoldDB" id="A0A0M4TDE7"/>
<dbReference type="PANTHER" id="PTHR43032">
    <property type="entry name" value="PROTEIN-METHIONINE-SULFOXIDE REDUCTASE"/>
    <property type="match status" value="1"/>
</dbReference>
<keyword evidence="11" id="KW-1185">Reference proteome</keyword>
<feature type="transmembrane region" description="Helical" evidence="7">
    <location>
        <begin position="117"/>
        <end position="135"/>
    </location>
</feature>
<feature type="transmembrane region" description="Helical" evidence="7">
    <location>
        <begin position="343"/>
        <end position="362"/>
    </location>
</feature>
<dbReference type="Gene3D" id="3.90.420.10">
    <property type="entry name" value="Oxidoreductase, molybdopterin-binding domain"/>
    <property type="match status" value="1"/>
</dbReference>
<evidence type="ECO:0000256" key="4">
    <source>
        <dbReference type="ARBA" id="ARBA00022989"/>
    </source>
</evidence>
<dbReference type="Proteomes" id="UP000059847">
    <property type="component" value="Chromosome"/>
</dbReference>
<dbReference type="InterPro" id="IPR011577">
    <property type="entry name" value="Cyt_b561_bac/Ni-Hgenase"/>
</dbReference>
<proteinExistence type="predicted"/>
<reference evidence="10 11" key="1">
    <citation type="submission" date="2015-09" db="EMBL/GenBank/DDBJ databases">
        <title>Complete genome of Psychrobacter urativorans R10.10B.</title>
        <authorList>
            <person name="See-Too W.S."/>
            <person name="Chan K.G."/>
        </authorList>
    </citation>
    <scope>NUCLEOTIDE SEQUENCE [LARGE SCALE GENOMIC DNA]</scope>
    <source>
        <strain evidence="10 11">R10.10B</strain>
    </source>
</reference>
<dbReference type="Pfam" id="PF01292">
    <property type="entry name" value="Ni_hydr_CYTB"/>
    <property type="match status" value="1"/>
</dbReference>
<dbReference type="PANTHER" id="PTHR43032:SF2">
    <property type="entry name" value="BLL0505 PROTEIN"/>
    <property type="match status" value="1"/>
</dbReference>
<sequence length="588" mass="67206">MNKTDKDTNPTPNAQDVPVPRDPLEAKITPGNNQLLLSDWEPPQSGIVPLIRFKKNWYSILWALPIIFVLLVAAVAIAQGLREVPSVQMFIEHYPGTPASAAVVETGFPLWLRVSHFLNLLFMTFIIRSGVQILADHPRLYWHRDSTPGTEWFRFQKPVPEGRVWTAKDDSVTIPGWLGIPGVRHSIGLARWWHFSVNSLWLLNGIVIYILLFSTNQWQRIVPVSWEVFPNAASVALQYLSLNFPPDESWTKYNSLQQLAYFITVFIAAPTSVFTGFMQSPALSNHLGWFGRVFNRQRARSIHFLSLWWFLFFILAHVTLVFITGARVNLNMMWAGVNDDSWSGFMVFIPLITLVGILWAMASPFTIRHARLVQRVGAFVVGPIKGWAEWFDPKSELTEKDISPFLWPNGTMPDSKEFEDLVANDFADYRLRIDGLVERPAEYSLAELREMPQQEQITTHFCIQGWSGVAKWTGVPMRHILELVRPTPEARYAVFYSLADGAHGGVYYDCHNMENMRHKLTILALDMNDEPLSVLHGAPLRLRCENELGFKMVKWVTAIEFVHDFADLGSGQGGYNEDHEFYGYRMPI</sequence>
<dbReference type="GO" id="GO:0009055">
    <property type="term" value="F:electron transfer activity"/>
    <property type="evidence" value="ECO:0007669"/>
    <property type="project" value="InterPro"/>
</dbReference>
<keyword evidence="3 7" id="KW-0812">Transmembrane</keyword>
<gene>
    <name evidence="10" type="ORF">AOC03_01240</name>
</gene>
<evidence type="ECO:0000313" key="11">
    <source>
        <dbReference type="Proteomes" id="UP000059847"/>
    </source>
</evidence>
<dbReference type="SUPFAM" id="SSF56524">
    <property type="entry name" value="Oxidoreductase molybdopterin-binding domain"/>
    <property type="match status" value="1"/>
</dbReference>
<dbReference type="InterPro" id="IPR016174">
    <property type="entry name" value="Di-haem_cyt_TM"/>
</dbReference>
<evidence type="ECO:0000313" key="10">
    <source>
        <dbReference type="EMBL" id="ALF58841.1"/>
    </source>
</evidence>
<name>A0A0M4TDE7_9GAMM</name>
<dbReference type="GO" id="GO:0022904">
    <property type="term" value="P:respiratory electron transport chain"/>
    <property type="evidence" value="ECO:0007669"/>
    <property type="project" value="InterPro"/>
</dbReference>
<keyword evidence="2" id="KW-1003">Cell membrane</keyword>
<evidence type="ECO:0000256" key="6">
    <source>
        <dbReference type="SAM" id="MobiDB-lite"/>
    </source>
</evidence>
<dbReference type="InterPro" id="IPR036374">
    <property type="entry name" value="OxRdtase_Mopterin-bd_sf"/>
</dbReference>
<feature type="transmembrane region" description="Helical" evidence="7">
    <location>
        <begin position="192"/>
        <end position="212"/>
    </location>
</feature>
<evidence type="ECO:0000259" key="9">
    <source>
        <dbReference type="Pfam" id="PF01292"/>
    </source>
</evidence>
<dbReference type="KEGG" id="pur:AOC03_01240"/>
<dbReference type="STRING" id="45610.AOC03_01240"/>
<feature type="region of interest" description="Disordered" evidence="6">
    <location>
        <begin position="1"/>
        <end position="23"/>
    </location>
</feature>
<feature type="domain" description="Cytochrome b561 bacterial/Ni-hydrogenase" evidence="9">
    <location>
        <begin position="108"/>
        <end position="334"/>
    </location>
</feature>
<evidence type="ECO:0000256" key="2">
    <source>
        <dbReference type="ARBA" id="ARBA00022475"/>
    </source>
</evidence>
<comment type="subcellular location">
    <subcellularLocation>
        <location evidence="1">Cell membrane</location>
        <topology evidence="1">Multi-pass membrane protein</topology>
    </subcellularLocation>
</comment>
<evidence type="ECO:0000256" key="7">
    <source>
        <dbReference type="SAM" id="Phobius"/>
    </source>
</evidence>
<keyword evidence="5 7" id="KW-0472">Membrane</keyword>
<evidence type="ECO:0000256" key="1">
    <source>
        <dbReference type="ARBA" id="ARBA00004651"/>
    </source>
</evidence>
<feature type="transmembrane region" description="Helical" evidence="7">
    <location>
        <begin position="304"/>
        <end position="323"/>
    </location>
</feature>
<feature type="transmembrane region" description="Helical" evidence="7">
    <location>
        <begin position="60"/>
        <end position="81"/>
    </location>
</feature>
<evidence type="ECO:0000256" key="5">
    <source>
        <dbReference type="ARBA" id="ARBA00023136"/>
    </source>
</evidence>
<dbReference type="SUPFAM" id="SSF81342">
    <property type="entry name" value="Transmembrane di-heme cytochromes"/>
    <property type="match status" value="1"/>
</dbReference>
<dbReference type="GO" id="GO:0005886">
    <property type="term" value="C:plasma membrane"/>
    <property type="evidence" value="ECO:0007669"/>
    <property type="project" value="UniProtKB-SubCell"/>
</dbReference>
<dbReference type="OrthoDB" id="9795587at2"/>
<dbReference type="RefSeq" id="WP_062533237.1">
    <property type="nucleotide sequence ID" value="NZ_CP012678.1"/>
</dbReference>
<protein>
    <submittedName>
        <fullName evidence="10">Oxidoreductase</fullName>
    </submittedName>
</protein>
<organism evidence="10 11">
    <name type="scientific">Psychrobacter urativorans</name>
    <dbReference type="NCBI Taxonomy" id="45610"/>
    <lineage>
        <taxon>Bacteria</taxon>
        <taxon>Pseudomonadati</taxon>
        <taxon>Pseudomonadota</taxon>
        <taxon>Gammaproteobacteria</taxon>
        <taxon>Moraxellales</taxon>
        <taxon>Moraxellaceae</taxon>
        <taxon>Psychrobacter</taxon>
    </lineage>
</organism>
<dbReference type="Gene3D" id="1.20.950.20">
    <property type="entry name" value="Transmembrane di-heme cytochromes, Chain C"/>
    <property type="match status" value="1"/>
</dbReference>
<feature type="domain" description="Oxidoreductase molybdopterin-binding" evidence="8">
    <location>
        <begin position="425"/>
        <end position="563"/>
    </location>
</feature>